<dbReference type="PANTHER" id="PTHR43710">
    <property type="entry name" value="2-HYDROXYACYL-COA LYASE"/>
    <property type="match status" value="1"/>
</dbReference>
<dbReference type="EC" id="1.2.7.8" evidence="3"/>
<feature type="domain" description="4Fe-4S ferredoxin-type" evidence="4">
    <location>
        <begin position="548"/>
        <end position="575"/>
    </location>
</feature>
<dbReference type="InterPro" id="IPR002880">
    <property type="entry name" value="Pyrv_Fd/Flavodoxin_OxRdtase_N"/>
</dbReference>
<evidence type="ECO:0000256" key="1">
    <source>
        <dbReference type="ARBA" id="ARBA00022723"/>
    </source>
</evidence>
<accession>A0ABR8PYD9</accession>
<dbReference type="EMBL" id="JACSRA010000038">
    <property type="protein sequence ID" value="MBD7913190.1"/>
    <property type="molecule type" value="Genomic_DNA"/>
</dbReference>
<keyword evidence="3" id="KW-0411">Iron-sulfur</keyword>
<evidence type="ECO:0000259" key="4">
    <source>
        <dbReference type="PROSITE" id="PS51379"/>
    </source>
</evidence>
<comment type="caution">
    <text evidence="5">The sequence shown here is derived from an EMBL/GenBank/DDBJ whole genome shotgun (WGS) entry which is preliminary data.</text>
</comment>
<organism evidence="5 6">
    <name type="scientific">Clostridium cibarium</name>
    <dbReference type="NCBI Taxonomy" id="2762247"/>
    <lineage>
        <taxon>Bacteria</taxon>
        <taxon>Bacillati</taxon>
        <taxon>Bacillota</taxon>
        <taxon>Clostridia</taxon>
        <taxon>Eubacteriales</taxon>
        <taxon>Clostridiaceae</taxon>
        <taxon>Clostridium</taxon>
    </lineage>
</organism>
<keyword evidence="3" id="KW-0004">4Fe-4S</keyword>
<keyword evidence="3" id="KW-0813">Transport</keyword>
<dbReference type="CDD" id="cd07034">
    <property type="entry name" value="TPP_PYR_PFOR_IOR-alpha_like"/>
    <property type="match status" value="1"/>
</dbReference>
<keyword evidence="1 3" id="KW-0479">Metal-binding</keyword>
<dbReference type="InterPro" id="IPR011766">
    <property type="entry name" value="TPP_enzyme_TPP-bd"/>
</dbReference>
<dbReference type="Pfam" id="PF01855">
    <property type="entry name" value="POR_N"/>
    <property type="match status" value="1"/>
</dbReference>
<keyword evidence="6" id="KW-1185">Reference proteome</keyword>
<dbReference type="InterPro" id="IPR029061">
    <property type="entry name" value="THDP-binding"/>
</dbReference>
<dbReference type="SUPFAM" id="SSF52518">
    <property type="entry name" value="Thiamin diphosphate-binding fold (THDP-binding)"/>
    <property type="match status" value="2"/>
</dbReference>
<dbReference type="Pfam" id="PF02775">
    <property type="entry name" value="TPP_enzyme_C"/>
    <property type="match status" value="1"/>
</dbReference>
<dbReference type="Proteomes" id="UP000627781">
    <property type="component" value="Unassembled WGS sequence"/>
</dbReference>
<comment type="function">
    <text evidence="3">Catalyzes the ferredoxin-dependent oxidative decarboxylation of arylpyruvates.</text>
</comment>
<protein>
    <recommendedName>
        <fullName evidence="3">Indolepyruvate oxidoreductase subunit IorA</fullName>
        <shortName evidence="3">IOR</shortName>
        <ecNumber evidence="3">1.2.7.8</ecNumber>
    </recommendedName>
    <alternativeName>
        <fullName evidence="3">Indolepyruvate ferredoxin oxidoreductase subunit alpha</fullName>
    </alternativeName>
</protein>
<dbReference type="InterPro" id="IPR017896">
    <property type="entry name" value="4Fe4S_Fe-S-bd"/>
</dbReference>
<sequence>MKKFLVGNEAIARGAYEAGVRVATAHPGSPTTEIVQCLSEYEEINAEWSINEKVALEIALGASIGGARALCSMKQVGLNVAADPLFNSSYTGVNGGLVIVVGDDPGIFGSQNEQDSRLYGKAAKIPILEPANGQECKSYTKLAFEISEKYDTPVMIRITTRVANCYELVEIEDRVEQKIKEYKKDINKYVLFPPISRRKHEFVEKRKLLLEKCSNDLSINRIIKKDSSFGIISSGISIKYSIEAFPEASILEIGMSFPLPKDKIREFCEFCEKIYVVEELEPFLEDEIKNLGVKVIGKDLFSITGELSAEIIKSKIIGLEETPKNKEEDLANNQQTICVGCSYRAVSYVLKKLDLIVFGDTGCNTLTSFEPFGSMDTCICMGASIGMIQGIQKVRNETIEGKAVAVIGDSSFFHSGLTSLINLIHNKGFATVIILDNSITAMSGQQDNPGNEFTIKGEFTCKVDIEKLVRAINIENVYVIDPIKVEEFEKILKNELGEKRPSVIICKSKCLKKYKSNEKREFVVNSVKCKRCSKCFEIHCQAIEITNDYIQINKDLCVGCGLCKNVCKFNAIEIL</sequence>
<keyword evidence="3" id="KW-0408">Iron</keyword>
<dbReference type="SUPFAM" id="SSF54862">
    <property type="entry name" value="4Fe-4S ferredoxins"/>
    <property type="match status" value="1"/>
</dbReference>
<dbReference type="Gene3D" id="3.40.50.970">
    <property type="match status" value="2"/>
</dbReference>
<keyword evidence="2 3" id="KW-0560">Oxidoreductase</keyword>
<comment type="cofactor">
    <cofactor evidence="3">
        <name>[4Fe-4S] cluster</name>
        <dbReference type="ChEBI" id="CHEBI:49883"/>
    </cofactor>
    <text evidence="3">Binds 2 [4Fe-4S] clusters. In this family the first cluster has a non-standard and varying [4Fe-4S] binding motif CX(2)CX(2)CX(4-5)CP.</text>
</comment>
<evidence type="ECO:0000313" key="6">
    <source>
        <dbReference type="Proteomes" id="UP000627781"/>
    </source>
</evidence>
<gene>
    <name evidence="5" type="ORF">H9661_17705</name>
</gene>
<reference evidence="5 6" key="1">
    <citation type="submission" date="2020-08" db="EMBL/GenBank/DDBJ databases">
        <title>A Genomic Blueprint of the Chicken Gut Microbiome.</title>
        <authorList>
            <person name="Gilroy R."/>
            <person name="Ravi A."/>
            <person name="Getino M."/>
            <person name="Pursley I."/>
            <person name="Horton D.L."/>
            <person name="Alikhan N.-F."/>
            <person name="Baker D."/>
            <person name="Gharbi K."/>
            <person name="Hall N."/>
            <person name="Watson M."/>
            <person name="Adriaenssens E.M."/>
            <person name="Foster-Nyarko E."/>
            <person name="Jarju S."/>
            <person name="Secka A."/>
            <person name="Antonio M."/>
            <person name="Oren A."/>
            <person name="Chaudhuri R."/>
            <person name="La Ragione R.M."/>
            <person name="Hildebrand F."/>
            <person name="Pallen M.J."/>
        </authorList>
    </citation>
    <scope>NUCLEOTIDE SEQUENCE [LARGE SCALE GENOMIC DNA]</scope>
    <source>
        <strain evidence="5 6">Sa3CVN1</strain>
    </source>
</reference>
<dbReference type="RefSeq" id="WP_191770087.1">
    <property type="nucleotide sequence ID" value="NZ_JACSRA010000038.1"/>
</dbReference>
<dbReference type="PROSITE" id="PS51379">
    <property type="entry name" value="4FE4S_FER_2"/>
    <property type="match status" value="1"/>
</dbReference>
<dbReference type="Pfam" id="PF00037">
    <property type="entry name" value="Fer4"/>
    <property type="match status" value="1"/>
</dbReference>
<dbReference type="PIRSF" id="PIRSF006439">
    <property type="entry name" value="Indolepyruvate_ferr_oxidored"/>
    <property type="match status" value="1"/>
</dbReference>
<dbReference type="Gene3D" id="3.30.70.20">
    <property type="match status" value="1"/>
</dbReference>
<comment type="catalytic activity">
    <reaction evidence="3">
        <text>indole-3-pyruvate + 2 oxidized [2Fe-2S]-[ferredoxin] + CoA = (indol-3-yl)acetyl-CoA + 2 reduced [2Fe-2S]-[ferredoxin] + CO2 + H(+)</text>
        <dbReference type="Rhea" id="RHEA:12645"/>
        <dbReference type="Rhea" id="RHEA-COMP:10000"/>
        <dbReference type="Rhea" id="RHEA-COMP:10001"/>
        <dbReference type="ChEBI" id="CHEBI:15378"/>
        <dbReference type="ChEBI" id="CHEBI:16526"/>
        <dbReference type="ChEBI" id="CHEBI:17640"/>
        <dbReference type="ChEBI" id="CHEBI:33737"/>
        <dbReference type="ChEBI" id="CHEBI:33738"/>
        <dbReference type="ChEBI" id="CHEBI:57271"/>
        <dbReference type="ChEBI" id="CHEBI:57287"/>
        <dbReference type="EC" id="1.2.7.8"/>
    </reaction>
</comment>
<dbReference type="InterPro" id="IPR017721">
    <property type="entry name" value="IorA"/>
</dbReference>
<keyword evidence="3" id="KW-0249">Electron transport</keyword>
<dbReference type="InterPro" id="IPR045025">
    <property type="entry name" value="HACL1-like"/>
</dbReference>
<proteinExistence type="predicted"/>
<evidence type="ECO:0000256" key="2">
    <source>
        <dbReference type="ARBA" id="ARBA00023002"/>
    </source>
</evidence>
<evidence type="ECO:0000256" key="3">
    <source>
        <dbReference type="PIRNR" id="PIRNR006439"/>
    </source>
</evidence>
<dbReference type="CDD" id="cd02008">
    <property type="entry name" value="TPP_IOR_alpha"/>
    <property type="match status" value="1"/>
</dbReference>
<evidence type="ECO:0000313" key="5">
    <source>
        <dbReference type="EMBL" id="MBD7913190.1"/>
    </source>
</evidence>
<name>A0ABR8PYD9_9CLOT</name>
<dbReference type="PANTHER" id="PTHR43710:SF5">
    <property type="entry name" value="INDOLEPYRUVATE FERREDOXIN OXIDOREDUCTASE ALPHA SUBUNIT"/>
    <property type="match status" value="1"/>
</dbReference>